<gene>
    <name evidence="5" type="ORF">A3A63_00680</name>
</gene>
<dbReference type="SFLD" id="SFLDS00003">
    <property type="entry name" value="Haloacid_Dehalogenase"/>
    <property type="match status" value="1"/>
</dbReference>
<keyword evidence="3" id="KW-0378">Hydrolase</keyword>
<dbReference type="PANTHER" id="PTHR46470">
    <property type="entry name" value="N-ACYLNEURAMINATE-9-PHOSPHATASE"/>
    <property type="match status" value="1"/>
</dbReference>
<accession>A0A1F6B3F4</accession>
<sequence length="215" mass="24073">MKLSDVEVIIWDIDGTLYPLSEKTSQAVLESAYQVIERHTGWPRHKTIEEFEKVHNKVTLSQTEAVAVICNIPVTQAAKETDHHFNRTQYVKRDEKLITLFEQLRGLRHFVLGNGAQKTILEGLAALGLQPGTFDEIVTSETVGVNKPKDNGFRYILEKTGMPPAQHLMIGDREKVDLVPAHALGMKTCLVWSLKPGMIADITLPSVYDLTQVLS</sequence>
<dbReference type="PANTHER" id="PTHR46470:SF2">
    <property type="entry name" value="GLYCERALDEHYDE 3-PHOSPHATE PHOSPHATASE"/>
    <property type="match status" value="1"/>
</dbReference>
<dbReference type="InterPro" id="IPR023214">
    <property type="entry name" value="HAD_sf"/>
</dbReference>
<evidence type="ECO:0000256" key="4">
    <source>
        <dbReference type="ARBA" id="ARBA00022842"/>
    </source>
</evidence>
<dbReference type="Gene3D" id="3.40.50.1000">
    <property type="entry name" value="HAD superfamily/HAD-like"/>
    <property type="match status" value="1"/>
</dbReference>
<dbReference type="Gene3D" id="1.10.150.520">
    <property type="match status" value="1"/>
</dbReference>
<dbReference type="InterPro" id="IPR006439">
    <property type="entry name" value="HAD-SF_hydro_IA"/>
</dbReference>
<dbReference type="InterPro" id="IPR051400">
    <property type="entry name" value="HAD-like_hydrolase"/>
</dbReference>
<dbReference type="SFLD" id="SFLDG01129">
    <property type="entry name" value="C1.5:_HAD__Beta-PGM__Phosphata"/>
    <property type="match status" value="1"/>
</dbReference>
<comment type="cofactor">
    <cofactor evidence="1">
        <name>Mg(2+)</name>
        <dbReference type="ChEBI" id="CHEBI:18420"/>
    </cofactor>
</comment>
<dbReference type="InterPro" id="IPR036412">
    <property type="entry name" value="HAD-like_sf"/>
</dbReference>
<dbReference type="EMBL" id="MFJX01000014">
    <property type="protein sequence ID" value="OGG31333.1"/>
    <property type="molecule type" value="Genomic_DNA"/>
</dbReference>
<dbReference type="AlphaFoldDB" id="A0A1F6B3F4"/>
<dbReference type="NCBIfam" id="TIGR01549">
    <property type="entry name" value="HAD-SF-IA-v1"/>
    <property type="match status" value="1"/>
</dbReference>
<organism evidence="5 6">
    <name type="scientific">Candidatus Gottesmanbacteria bacterium RIFCSPLOWO2_01_FULL_46_9</name>
    <dbReference type="NCBI Taxonomy" id="1798394"/>
    <lineage>
        <taxon>Bacteria</taxon>
        <taxon>Candidatus Gottesmaniibacteriota</taxon>
    </lineage>
</organism>
<dbReference type="PRINTS" id="PR00413">
    <property type="entry name" value="HADHALOGNASE"/>
</dbReference>
<proteinExistence type="predicted"/>
<comment type="caution">
    <text evidence="5">The sequence shown here is derived from an EMBL/GenBank/DDBJ whole genome shotgun (WGS) entry which is preliminary data.</text>
</comment>
<dbReference type="GO" id="GO:0016791">
    <property type="term" value="F:phosphatase activity"/>
    <property type="evidence" value="ECO:0007669"/>
    <property type="project" value="TreeGrafter"/>
</dbReference>
<dbReference type="Pfam" id="PF13419">
    <property type="entry name" value="HAD_2"/>
    <property type="match status" value="1"/>
</dbReference>
<evidence type="ECO:0000313" key="6">
    <source>
        <dbReference type="Proteomes" id="UP000176450"/>
    </source>
</evidence>
<evidence type="ECO:0000313" key="5">
    <source>
        <dbReference type="EMBL" id="OGG31333.1"/>
    </source>
</evidence>
<dbReference type="Proteomes" id="UP000176450">
    <property type="component" value="Unassembled WGS sequence"/>
</dbReference>
<evidence type="ECO:0008006" key="7">
    <source>
        <dbReference type="Google" id="ProtNLM"/>
    </source>
</evidence>
<keyword evidence="4" id="KW-0460">Magnesium</keyword>
<reference evidence="5 6" key="1">
    <citation type="journal article" date="2016" name="Nat. Commun.">
        <title>Thousands of microbial genomes shed light on interconnected biogeochemical processes in an aquifer system.</title>
        <authorList>
            <person name="Anantharaman K."/>
            <person name="Brown C.T."/>
            <person name="Hug L.A."/>
            <person name="Sharon I."/>
            <person name="Castelle C.J."/>
            <person name="Probst A.J."/>
            <person name="Thomas B.C."/>
            <person name="Singh A."/>
            <person name="Wilkins M.J."/>
            <person name="Karaoz U."/>
            <person name="Brodie E.L."/>
            <person name="Williams K.H."/>
            <person name="Hubbard S.S."/>
            <person name="Banfield J.F."/>
        </authorList>
    </citation>
    <scope>NUCLEOTIDE SEQUENCE [LARGE SCALE GENOMIC DNA]</scope>
</reference>
<keyword evidence="2" id="KW-0479">Metal-binding</keyword>
<protein>
    <recommendedName>
        <fullName evidence="7">HAD family hydrolase</fullName>
    </recommendedName>
</protein>
<dbReference type="GO" id="GO:0046872">
    <property type="term" value="F:metal ion binding"/>
    <property type="evidence" value="ECO:0007669"/>
    <property type="project" value="UniProtKB-KW"/>
</dbReference>
<evidence type="ECO:0000256" key="2">
    <source>
        <dbReference type="ARBA" id="ARBA00022723"/>
    </source>
</evidence>
<dbReference type="InterPro" id="IPR041492">
    <property type="entry name" value="HAD_2"/>
</dbReference>
<evidence type="ECO:0000256" key="3">
    <source>
        <dbReference type="ARBA" id="ARBA00022801"/>
    </source>
</evidence>
<dbReference type="GO" id="GO:0044281">
    <property type="term" value="P:small molecule metabolic process"/>
    <property type="evidence" value="ECO:0007669"/>
    <property type="project" value="UniProtKB-ARBA"/>
</dbReference>
<name>A0A1F6B3F4_9BACT</name>
<dbReference type="SUPFAM" id="SSF56784">
    <property type="entry name" value="HAD-like"/>
    <property type="match status" value="1"/>
</dbReference>
<evidence type="ECO:0000256" key="1">
    <source>
        <dbReference type="ARBA" id="ARBA00001946"/>
    </source>
</evidence>